<dbReference type="AlphaFoldDB" id="A0A3R9G148"/>
<reference evidence="2 3" key="1">
    <citation type="submission" date="2018-10" db="EMBL/GenBank/DDBJ databases">
        <title>Transmission dynamics of multidrug resistant bacteria on intensive care unit surfaces.</title>
        <authorList>
            <person name="D'Souza A.W."/>
            <person name="Potter R.F."/>
            <person name="Wallace M."/>
            <person name="Shupe A."/>
            <person name="Patel S."/>
            <person name="Sun S."/>
            <person name="Gul D."/>
            <person name="Kwon J.H."/>
            <person name="Andleeb S."/>
            <person name="Burnham C.-A.D."/>
            <person name="Dantas G."/>
        </authorList>
    </citation>
    <scope>NUCLEOTIDE SEQUENCE [LARGE SCALE GENOMIC DNA]</scope>
    <source>
        <strain evidence="2 3">AJ_385</strain>
    </source>
</reference>
<feature type="signal peptide" evidence="1">
    <location>
        <begin position="1"/>
        <end position="19"/>
    </location>
</feature>
<organism evidence="2 3">
    <name type="scientific">Acinetobacter johnsonii</name>
    <dbReference type="NCBI Taxonomy" id="40214"/>
    <lineage>
        <taxon>Bacteria</taxon>
        <taxon>Pseudomonadati</taxon>
        <taxon>Pseudomonadota</taxon>
        <taxon>Gammaproteobacteria</taxon>
        <taxon>Moraxellales</taxon>
        <taxon>Moraxellaceae</taxon>
        <taxon>Acinetobacter</taxon>
    </lineage>
</organism>
<evidence type="ECO:0000256" key="1">
    <source>
        <dbReference type="SAM" id="SignalP"/>
    </source>
</evidence>
<sequence length="219" mass="25649">MKFFTLGILALASLGTASASDTIFQINNKLAEVDLNQNAFQYSKIFNSLVKDLKENGLGFSYDGTEVRNDYRGKPYFLVKNVRVYIKKEIFEKNEEYSTIVEKQTFFNNAIKDYGQSYIFSNLEYAWAKPKLKIKMDLLDSNNRSISSREIKTNSMLNDGRGVSFEHFFKYINRMNKDNRIFDDVDISENISIFRDKEFDIGLDEIQNIRSIRFRVDYN</sequence>
<evidence type="ECO:0000313" key="3">
    <source>
        <dbReference type="Proteomes" id="UP000277537"/>
    </source>
</evidence>
<evidence type="ECO:0000313" key="2">
    <source>
        <dbReference type="EMBL" id="RSE19787.1"/>
    </source>
</evidence>
<name>A0A3R9G148_ACIJO</name>
<keyword evidence="1" id="KW-0732">Signal</keyword>
<accession>A0A3R9G148</accession>
<dbReference type="RefSeq" id="WP_125274820.1">
    <property type="nucleotide sequence ID" value="NZ_RHXE01000050.1"/>
</dbReference>
<protein>
    <submittedName>
        <fullName evidence="2">Uncharacterized protein</fullName>
    </submittedName>
</protein>
<comment type="caution">
    <text evidence="2">The sequence shown here is derived from an EMBL/GenBank/DDBJ whole genome shotgun (WGS) entry which is preliminary data.</text>
</comment>
<dbReference type="Proteomes" id="UP000277537">
    <property type="component" value="Unassembled WGS sequence"/>
</dbReference>
<gene>
    <name evidence="2" type="ORF">EGT73_15500</name>
</gene>
<proteinExistence type="predicted"/>
<feature type="chain" id="PRO_5018778951" evidence="1">
    <location>
        <begin position="20"/>
        <end position="219"/>
    </location>
</feature>
<dbReference type="EMBL" id="RHXE01000050">
    <property type="protein sequence ID" value="RSE19787.1"/>
    <property type="molecule type" value="Genomic_DNA"/>
</dbReference>